<feature type="region of interest" description="Disordered" evidence="1">
    <location>
        <begin position="339"/>
        <end position="389"/>
    </location>
</feature>
<feature type="compositionally biased region" description="Basic residues" evidence="1">
    <location>
        <begin position="149"/>
        <end position="159"/>
    </location>
</feature>
<feature type="compositionally biased region" description="Basic and acidic residues" evidence="1">
    <location>
        <begin position="87"/>
        <end position="97"/>
    </location>
</feature>
<gene>
    <name evidence="2" type="ORF">CRHIZ90672A_00007352</name>
</gene>
<accession>A0A9N9V1H5</accession>
<feature type="compositionally biased region" description="Polar residues" evidence="1">
    <location>
        <begin position="263"/>
        <end position="276"/>
    </location>
</feature>
<feature type="compositionally biased region" description="Basic and acidic residues" evidence="1">
    <location>
        <begin position="352"/>
        <end position="362"/>
    </location>
</feature>
<name>A0A9N9V1H5_9HYPO</name>
<reference evidence="2" key="1">
    <citation type="submission" date="2021-10" db="EMBL/GenBank/DDBJ databases">
        <authorList>
            <person name="Piombo E."/>
        </authorList>
    </citation>
    <scope>NUCLEOTIDE SEQUENCE</scope>
</reference>
<feature type="region of interest" description="Disordered" evidence="1">
    <location>
        <begin position="1"/>
        <end position="210"/>
    </location>
</feature>
<dbReference type="Proteomes" id="UP000696573">
    <property type="component" value="Unassembled WGS sequence"/>
</dbReference>
<feature type="region of interest" description="Disordered" evidence="1">
    <location>
        <begin position="470"/>
        <end position="515"/>
    </location>
</feature>
<comment type="caution">
    <text evidence="2">The sequence shown here is derived from an EMBL/GenBank/DDBJ whole genome shotgun (WGS) entry which is preliminary data.</text>
</comment>
<evidence type="ECO:0000256" key="1">
    <source>
        <dbReference type="SAM" id="MobiDB-lite"/>
    </source>
</evidence>
<organism evidence="2 3">
    <name type="scientific">Clonostachys rhizophaga</name>
    <dbReference type="NCBI Taxonomy" id="160324"/>
    <lineage>
        <taxon>Eukaryota</taxon>
        <taxon>Fungi</taxon>
        <taxon>Dikarya</taxon>
        <taxon>Ascomycota</taxon>
        <taxon>Pezizomycotina</taxon>
        <taxon>Sordariomycetes</taxon>
        <taxon>Hypocreomycetidae</taxon>
        <taxon>Hypocreales</taxon>
        <taxon>Bionectriaceae</taxon>
        <taxon>Clonostachys</taxon>
    </lineage>
</organism>
<feature type="compositionally biased region" description="Low complexity" evidence="1">
    <location>
        <begin position="118"/>
        <end position="135"/>
    </location>
</feature>
<evidence type="ECO:0000313" key="3">
    <source>
        <dbReference type="Proteomes" id="UP000696573"/>
    </source>
</evidence>
<keyword evidence="3" id="KW-1185">Reference proteome</keyword>
<feature type="compositionally biased region" description="Polar residues" evidence="1">
    <location>
        <begin position="49"/>
        <end position="66"/>
    </location>
</feature>
<evidence type="ECO:0000313" key="2">
    <source>
        <dbReference type="EMBL" id="CAH0016172.1"/>
    </source>
</evidence>
<feature type="compositionally biased region" description="Basic and acidic residues" evidence="1">
    <location>
        <begin position="24"/>
        <end position="44"/>
    </location>
</feature>
<feature type="compositionally biased region" description="Basic residues" evidence="1">
    <location>
        <begin position="176"/>
        <end position="189"/>
    </location>
</feature>
<protein>
    <submittedName>
        <fullName evidence="2">Uncharacterized protein</fullName>
    </submittedName>
</protein>
<proteinExistence type="predicted"/>
<sequence length="515" mass="57596">MRQSSSRSDKRRRLRGPQAPRSNNDAKSRQEERDRDHLEQDGKHAYINSWIQTLPSQPSFDSGSQEADQDIEDVERWKPHNLPLSKYRSDYGNKLDQNRSSWVLRDHPLQSPPRPHGNDNGSSGSSSASVSSSNGTDHPKSAAPEKNVYRKRPRARTRPNRYDSKTRTSHTPRNEHRPRKKRKSGTKWRKPPEEKPSKMRSSRSQALRSRKDIMNRFTSSAIPSTTTRVTLKPNFTAGLFMNGRGPLSGPNTDPVDLEPPIDKSSTPMIPSGNLETTVPEDGQGEEENLEHIELRTRKRRRNYLDEAEDFFAHGHLNHETPIDMNDAMAAQTKEANPTCEASKGHNMQESPLKGDLEGRALDGKACPQPDKSGMRDVLESNTGPDPPVPVVSKTEALANSPESDGSSIPTPILRRLFQTGVFSYQNSFAKDQRETRAPEREEIIPGSHLNGLGSNKGLETNQFLACDTQPSTEEIEHSVEPEYGVPGPICRNGFPSTAMGDKQREYDTANASPYV</sequence>
<feature type="region of interest" description="Disordered" evidence="1">
    <location>
        <begin position="263"/>
        <end position="286"/>
    </location>
</feature>
<dbReference type="AlphaFoldDB" id="A0A9N9V1H5"/>
<dbReference type="OrthoDB" id="2537141at2759"/>
<dbReference type="EMBL" id="CABFNQ020000461">
    <property type="protein sequence ID" value="CAH0016172.1"/>
    <property type="molecule type" value="Genomic_DNA"/>
</dbReference>